<evidence type="ECO:0000256" key="2">
    <source>
        <dbReference type="ARBA" id="ARBA00001604"/>
    </source>
</evidence>
<name>A0AAC9ADJ7_9ALTE</name>
<keyword evidence="14 20" id="KW-0442">Lipid degradation</keyword>
<dbReference type="RefSeq" id="WP_012517557.1">
    <property type="nucleotide sequence ID" value="NZ_CAKMLI010000005.1"/>
</dbReference>
<dbReference type="EC" id="3.1.1.32" evidence="5 20"/>
<evidence type="ECO:0000256" key="18">
    <source>
        <dbReference type="PIRSR" id="PIRSR603187-1"/>
    </source>
</evidence>
<comment type="catalytic activity">
    <reaction evidence="1 20">
        <text>a 1,2-diacyl-sn-glycero-3-phosphocholine + H2O = a 2-acyl-sn-glycero-3-phosphocholine + a fatty acid + H(+)</text>
        <dbReference type="Rhea" id="RHEA:18689"/>
        <dbReference type="ChEBI" id="CHEBI:15377"/>
        <dbReference type="ChEBI" id="CHEBI:15378"/>
        <dbReference type="ChEBI" id="CHEBI:28868"/>
        <dbReference type="ChEBI" id="CHEBI:57643"/>
        <dbReference type="ChEBI" id="CHEBI:57875"/>
        <dbReference type="EC" id="3.1.1.32"/>
    </reaction>
</comment>
<feature type="active site" description="Proton acceptor" evidence="18">
    <location>
        <position position="201"/>
    </location>
</feature>
<feature type="signal peptide" evidence="20">
    <location>
        <begin position="1"/>
        <end position="21"/>
    </location>
</feature>
<dbReference type="PANTHER" id="PTHR40457:SF1">
    <property type="entry name" value="PHOSPHOLIPASE A1"/>
    <property type="match status" value="1"/>
</dbReference>
<evidence type="ECO:0000256" key="1">
    <source>
        <dbReference type="ARBA" id="ARBA00000111"/>
    </source>
</evidence>
<feature type="active site" description="Nucleophile" evidence="18">
    <location>
        <position position="203"/>
    </location>
</feature>
<comment type="subcellular location">
    <subcellularLocation>
        <location evidence="20">Cell outer membrane</location>
        <topology evidence="20">Multi-pass membrane protein</topology>
    </subcellularLocation>
    <text evidence="20">One of the very few enzymes located there.</text>
</comment>
<evidence type="ECO:0000256" key="3">
    <source>
        <dbReference type="ARBA" id="ARBA00010525"/>
    </source>
</evidence>
<dbReference type="EC" id="3.1.1.4" evidence="6 20"/>
<dbReference type="AlphaFoldDB" id="A0AAC9ADJ7"/>
<evidence type="ECO:0000313" key="23">
    <source>
        <dbReference type="Proteomes" id="UP000061468"/>
    </source>
</evidence>
<protein>
    <recommendedName>
        <fullName evidence="7 20">Phospholipase A1</fullName>
        <ecNumber evidence="5 20">3.1.1.32</ecNumber>
        <ecNumber evidence="6 20">3.1.1.4</ecNumber>
    </recommendedName>
    <alternativeName>
        <fullName evidence="20">Phosphatidylcholine 1-acylhydrolase</fullName>
    </alternativeName>
</protein>
<evidence type="ECO:0000313" key="22">
    <source>
        <dbReference type="EMBL" id="AMJ79239.1"/>
    </source>
</evidence>
<dbReference type="GO" id="GO:0009279">
    <property type="term" value="C:cell outer membrane"/>
    <property type="evidence" value="ECO:0007669"/>
    <property type="project" value="UniProtKB-SubCell"/>
</dbReference>
<evidence type="ECO:0000256" key="6">
    <source>
        <dbReference type="ARBA" id="ARBA00013278"/>
    </source>
</evidence>
<dbReference type="Proteomes" id="UP000061468">
    <property type="component" value="Chromosome"/>
</dbReference>
<comment type="catalytic activity">
    <reaction evidence="2 20">
        <text>a 1,2-diacyl-sn-glycero-3-phosphocholine + H2O = a 1-acyl-sn-glycero-3-phosphocholine + a fatty acid + H(+)</text>
        <dbReference type="Rhea" id="RHEA:15801"/>
        <dbReference type="ChEBI" id="CHEBI:15377"/>
        <dbReference type="ChEBI" id="CHEBI:15378"/>
        <dbReference type="ChEBI" id="CHEBI:28868"/>
        <dbReference type="ChEBI" id="CHEBI:57643"/>
        <dbReference type="ChEBI" id="CHEBI:58168"/>
        <dbReference type="EC" id="3.1.1.4"/>
    </reaction>
</comment>
<keyword evidence="8" id="KW-1134">Transmembrane beta strand</keyword>
<evidence type="ECO:0000256" key="20">
    <source>
        <dbReference type="RuleBase" id="RU366027"/>
    </source>
</evidence>
<gene>
    <name evidence="22" type="ORF">AV942_13525</name>
</gene>
<feature type="region of interest" description="Disordered" evidence="21">
    <location>
        <begin position="35"/>
        <end position="58"/>
    </location>
</feature>
<dbReference type="PANTHER" id="PTHR40457">
    <property type="entry name" value="PHOSPHOLIPASE A1"/>
    <property type="match status" value="1"/>
</dbReference>
<keyword evidence="17 20" id="KW-0998">Cell outer membrane</keyword>
<keyword evidence="9" id="KW-0812">Transmembrane</keyword>
<evidence type="ECO:0000256" key="16">
    <source>
        <dbReference type="ARBA" id="ARBA00023136"/>
    </source>
</evidence>
<comment type="subunit">
    <text evidence="4 20">Homodimer; dimerization is reversible, and the dimeric form is the active one.</text>
</comment>
<feature type="chain" id="PRO_5041768661" description="Phospholipase A1" evidence="20">
    <location>
        <begin position="22"/>
        <end position="339"/>
    </location>
</feature>
<organism evidence="22 23">
    <name type="scientific">Alteromonas mediterranea</name>
    <dbReference type="NCBI Taxonomy" id="314275"/>
    <lineage>
        <taxon>Bacteria</taxon>
        <taxon>Pseudomonadati</taxon>
        <taxon>Pseudomonadota</taxon>
        <taxon>Gammaproteobacteria</taxon>
        <taxon>Alteromonadales</taxon>
        <taxon>Alteromonadaceae</taxon>
        <taxon>Alteromonas/Salinimonas group</taxon>
        <taxon>Alteromonas</taxon>
    </lineage>
</organism>
<accession>A0AAC9ADJ7</accession>
<keyword evidence="11 20" id="KW-0732">Signal</keyword>
<evidence type="ECO:0000256" key="11">
    <source>
        <dbReference type="ARBA" id="ARBA00022729"/>
    </source>
</evidence>
<dbReference type="InterPro" id="IPR036541">
    <property type="entry name" value="PLipase_A1_sf"/>
</dbReference>
<keyword evidence="16" id="KW-0472">Membrane</keyword>
<keyword evidence="13 19" id="KW-0106">Calcium</keyword>
<sequence length="339" mass="38856">MSVLKPFVFLAAFAASTSVCGQETSSDVVSTQPQIVDSSEQQISNQNETNDPSQDEEGIEVIDIIKRDTTSESALDDRLEGDKEALDNVFAITQHRQNYLLPITYVSNPNTTGNEDLTDENVDNKEAKFQVSAKLPLYLEDTGFDGVYFGFTLTSFWQLYNSEASKPFRETNYEPEIFWQETADYSVLGYKFNTFQVGFNHMSNGQSGLQSRSWNRLFASIVFSDNDDIYYLKTWYRIPEDEKEDPLDPTGDDNPDIEDYYGRMEFGYGRKIGAFKVLALLRNNLDFDENRGSIQLDLTYPISDRYEILLQYFNGYGDSLIDYNRSQERIGLGFQLLFL</sequence>
<dbReference type="CDD" id="cd00541">
    <property type="entry name" value="OMPLA"/>
    <property type="match status" value="1"/>
</dbReference>
<dbReference type="OMA" id="DVRWGGC"/>
<evidence type="ECO:0000256" key="9">
    <source>
        <dbReference type="ARBA" id="ARBA00022692"/>
    </source>
</evidence>
<evidence type="ECO:0000256" key="14">
    <source>
        <dbReference type="ARBA" id="ARBA00022963"/>
    </source>
</evidence>
<dbReference type="GO" id="GO:0016042">
    <property type="term" value="P:lipid catabolic process"/>
    <property type="evidence" value="ECO:0007669"/>
    <property type="project" value="UniProtKB-KW"/>
</dbReference>
<reference evidence="22 23" key="1">
    <citation type="submission" date="2015-12" db="EMBL/GenBank/DDBJ databases">
        <title>Intraspecies pangenome expansion in the marine bacterium Alteromonas.</title>
        <authorList>
            <person name="Lopez-Perez M."/>
            <person name="Rodriguez-Valera F."/>
        </authorList>
    </citation>
    <scope>NUCLEOTIDE SEQUENCE [LARGE SCALE GENOMIC DNA]</scope>
    <source>
        <strain evidence="22 23">UM8</strain>
    </source>
</reference>
<dbReference type="GO" id="GO:0008970">
    <property type="term" value="F:phospholipase A1 activity"/>
    <property type="evidence" value="ECO:0007669"/>
    <property type="project" value="UniProtKB-EC"/>
</dbReference>
<dbReference type="EMBL" id="CP013928">
    <property type="protein sequence ID" value="AMJ79239.1"/>
    <property type="molecule type" value="Genomic_DNA"/>
</dbReference>
<evidence type="ECO:0000256" key="10">
    <source>
        <dbReference type="ARBA" id="ARBA00022723"/>
    </source>
</evidence>
<evidence type="ECO:0000256" key="4">
    <source>
        <dbReference type="ARBA" id="ARBA00011702"/>
    </source>
</evidence>
<keyword evidence="12 20" id="KW-0378">Hydrolase</keyword>
<evidence type="ECO:0000256" key="19">
    <source>
        <dbReference type="PIRSR" id="PIRSR603187-2"/>
    </source>
</evidence>
<feature type="compositionally biased region" description="Polar residues" evidence="21">
    <location>
        <begin position="35"/>
        <end position="52"/>
    </location>
</feature>
<feature type="binding site" description="in dimeric form" evidence="19">
    <location>
        <position position="211"/>
    </location>
    <ligand>
        <name>Ca(2+)</name>
        <dbReference type="ChEBI" id="CHEBI:29108"/>
        <label>1</label>
    </ligand>
</feature>
<dbReference type="GO" id="GO:0004623">
    <property type="term" value="F:phospholipase A2 activity"/>
    <property type="evidence" value="ECO:0007669"/>
    <property type="project" value="UniProtKB-EC"/>
</dbReference>
<evidence type="ECO:0000256" key="12">
    <source>
        <dbReference type="ARBA" id="ARBA00022801"/>
    </source>
</evidence>
<evidence type="ECO:0000256" key="8">
    <source>
        <dbReference type="ARBA" id="ARBA00022452"/>
    </source>
</evidence>
<proteinExistence type="inferred from homology"/>
<dbReference type="Pfam" id="PF02253">
    <property type="entry name" value="PLA1"/>
    <property type="match status" value="1"/>
</dbReference>
<comment type="similarity">
    <text evidence="3 20">Belongs to the phospholipase A1 family.</text>
</comment>
<keyword evidence="15 20" id="KW-0443">Lipid metabolism</keyword>
<keyword evidence="10 19" id="KW-0479">Metal-binding</keyword>
<evidence type="ECO:0000256" key="5">
    <source>
        <dbReference type="ARBA" id="ARBA00013179"/>
    </source>
</evidence>
<feature type="binding site" description="in dimeric form" evidence="19">
    <location>
        <position position="165"/>
    </location>
    <ligand>
        <name>Ca(2+)</name>
        <dbReference type="ChEBI" id="CHEBI:29108"/>
        <label>1</label>
    </ligand>
</feature>
<evidence type="ECO:0000256" key="21">
    <source>
        <dbReference type="SAM" id="MobiDB-lite"/>
    </source>
</evidence>
<dbReference type="GO" id="GO:0005509">
    <property type="term" value="F:calcium ion binding"/>
    <property type="evidence" value="ECO:0007669"/>
    <property type="project" value="TreeGrafter"/>
</dbReference>
<dbReference type="InterPro" id="IPR003187">
    <property type="entry name" value="PLipase_A1"/>
</dbReference>
<evidence type="ECO:0000256" key="7">
    <source>
        <dbReference type="ARBA" id="ARBA00021726"/>
    </source>
</evidence>
<evidence type="ECO:0000256" key="13">
    <source>
        <dbReference type="ARBA" id="ARBA00022837"/>
    </source>
</evidence>
<evidence type="ECO:0000256" key="17">
    <source>
        <dbReference type="ARBA" id="ARBA00023237"/>
    </source>
</evidence>
<comment type="function">
    <text evidence="20">Hydrolysis of phosphatidylcholine with phospholipase A2 (EC 3.1.1.4) and phospholipase A1 (EC 3.1.1.32) activities.</text>
</comment>
<feature type="binding site" description="in dimeric form" evidence="19">
    <location>
        <position position="253"/>
    </location>
    <ligand>
        <name>Ca(2+)</name>
        <dbReference type="ChEBI" id="CHEBI:29108"/>
        <label>1</label>
    </ligand>
</feature>
<dbReference type="SUPFAM" id="SSF56931">
    <property type="entry name" value="Outer membrane phospholipase A (OMPLA)"/>
    <property type="match status" value="1"/>
</dbReference>
<comment type="cofactor">
    <cofactor evidence="20">
        <name>Ca(2+)</name>
        <dbReference type="ChEBI" id="CHEBI:29108"/>
    </cofactor>
    <text evidence="20">Binds 1 Ca(2+) ion per monomer. In the dimeric form the Ca(2+) is bound by different amino acids with binding of each Ca(2+) shared with ligands coming from each monomer. The Ca(2+) ion may have a role in catalysis.</text>
</comment>
<evidence type="ECO:0000256" key="15">
    <source>
        <dbReference type="ARBA" id="ARBA00023098"/>
    </source>
</evidence>
<dbReference type="PRINTS" id="PR01486">
    <property type="entry name" value="PHPHLIPASEA1"/>
</dbReference>
<dbReference type="Gene3D" id="2.40.230.10">
    <property type="entry name" value="Phospholipase A1"/>
    <property type="match status" value="1"/>
</dbReference>